<proteinExistence type="predicted"/>
<protein>
    <submittedName>
        <fullName evidence="2">Uncharacterized protein</fullName>
    </submittedName>
</protein>
<dbReference type="EMBL" id="LR796945">
    <property type="protein sequence ID" value="CAB4176968.1"/>
    <property type="molecule type" value="Genomic_DNA"/>
</dbReference>
<evidence type="ECO:0000313" key="6">
    <source>
        <dbReference type="EMBL" id="CAB4222505.1"/>
    </source>
</evidence>
<evidence type="ECO:0000313" key="7">
    <source>
        <dbReference type="EMBL" id="CAB5227666.1"/>
    </source>
</evidence>
<dbReference type="EMBL" id="LR797369">
    <property type="protein sequence ID" value="CAB4211122.1"/>
    <property type="molecule type" value="Genomic_DNA"/>
</dbReference>
<gene>
    <name evidence="3" type="ORF">UFOVP1065_144</name>
    <name evidence="4" type="ORF">UFOVP1198_113</name>
    <name evidence="5" type="ORF">UFOVP1418_105</name>
    <name evidence="7" type="ORF">UFOVP1524_45</name>
    <name evidence="6" type="ORF">UFOVP1651_45</name>
    <name evidence="1" type="ORF">UFOVP908_23</name>
    <name evidence="2" type="ORF">UFOVP990_113</name>
</gene>
<dbReference type="EMBL" id="LR797157">
    <property type="protein sequence ID" value="CAB4190764.1"/>
    <property type="molecule type" value="Genomic_DNA"/>
</dbReference>
<dbReference type="EMBL" id="LR797021">
    <property type="protein sequence ID" value="CAB4182120.1"/>
    <property type="molecule type" value="Genomic_DNA"/>
</dbReference>
<evidence type="ECO:0000313" key="1">
    <source>
        <dbReference type="EMBL" id="CAB4170309.1"/>
    </source>
</evidence>
<organism evidence="2">
    <name type="scientific">uncultured Caudovirales phage</name>
    <dbReference type="NCBI Taxonomy" id="2100421"/>
    <lineage>
        <taxon>Viruses</taxon>
        <taxon>Duplodnaviria</taxon>
        <taxon>Heunggongvirae</taxon>
        <taxon>Uroviricota</taxon>
        <taxon>Caudoviricetes</taxon>
        <taxon>Peduoviridae</taxon>
        <taxon>Maltschvirus</taxon>
        <taxon>Maltschvirus maltsch</taxon>
    </lineage>
</organism>
<name>A0A6J5Q648_9CAUD</name>
<dbReference type="EMBL" id="LR796860">
    <property type="protein sequence ID" value="CAB4170309.1"/>
    <property type="molecule type" value="Genomic_DNA"/>
</dbReference>
<sequence length="112" mass="13115">MIIPTKYNVGHTFWVPRSMDFWTTQELRHEGEVWERKVKEIVPSVKQKKIVGIDITVNKNGKATIQYYTVNVGNEDTMSQIHREEAIIDYTEEEALEVAKDYASRNETYYGN</sequence>
<evidence type="ECO:0000313" key="3">
    <source>
        <dbReference type="EMBL" id="CAB4182120.1"/>
    </source>
</evidence>
<evidence type="ECO:0000313" key="2">
    <source>
        <dbReference type="EMBL" id="CAB4176968.1"/>
    </source>
</evidence>
<reference evidence="2" key="1">
    <citation type="submission" date="2020-05" db="EMBL/GenBank/DDBJ databases">
        <authorList>
            <person name="Chiriac C."/>
            <person name="Salcher M."/>
            <person name="Ghai R."/>
            <person name="Kavagutti S V."/>
        </authorList>
    </citation>
    <scope>NUCLEOTIDE SEQUENCE</scope>
</reference>
<dbReference type="EMBL" id="LR798378">
    <property type="protein sequence ID" value="CAB5227666.1"/>
    <property type="molecule type" value="Genomic_DNA"/>
</dbReference>
<evidence type="ECO:0000313" key="4">
    <source>
        <dbReference type="EMBL" id="CAB4190764.1"/>
    </source>
</evidence>
<dbReference type="EMBL" id="LR797518">
    <property type="protein sequence ID" value="CAB4222505.1"/>
    <property type="molecule type" value="Genomic_DNA"/>
</dbReference>
<evidence type="ECO:0000313" key="5">
    <source>
        <dbReference type="EMBL" id="CAB4211122.1"/>
    </source>
</evidence>
<accession>A0A6J5Q648</accession>